<organism evidence="11 12">
    <name type="scientific">Candidatus Curtissbacteria bacterium RIFCSPLOWO2_01_FULL_37_9</name>
    <dbReference type="NCBI Taxonomy" id="1797724"/>
    <lineage>
        <taxon>Bacteria</taxon>
        <taxon>Candidatus Curtissiibacteriota</taxon>
    </lineage>
</organism>
<dbReference type="AlphaFoldDB" id="A0A1F5GTW4"/>
<dbReference type="SUPFAM" id="SSF51984">
    <property type="entry name" value="MurCD N-terminal domain"/>
    <property type="match status" value="1"/>
</dbReference>
<keyword evidence="6 7" id="KW-0067">ATP-binding</keyword>
<keyword evidence="7 8" id="KW-0132">Cell division</keyword>
<proteinExistence type="inferred from homology"/>
<dbReference type="GO" id="GO:0008764">
    <property type="term" value="F:UDP-N-acetylmuramoylalanine-D-glutamate ligase activity"/>
    <property type="evidence" value="ECO:0007669"/>
    <property type="project" value="UniProtKB-UniRule"/>
</dbReference>
<dbReference type="InterPro" id="IPR005762">
    <property type="entry name" value="MurD"/>
</dbReference>
<keyword evidence="7 8" id="KW-0133">Cell shape</keyword>
<dbReference type="UniPathway" id="UPA00219"/>
<keyword evidence="7 8" id="KW-0573">Peptidoglycan synthesis</keyword>
<dbReference type="Proteomes" id="UP000178336">
    <property type="component" value="Unassembled WGS sequence"/>
</dbReference>
<dbReference type="InterPro" id="IPR004101">
    <property type="entry name" value="Mur_ligase_C"/>
</dbReference>
<protein>
    <recommendedName>
        <fullName evidence="7 8">UDP-N-acetylmuramoylalanine--D-glutamate ligase</fullName>
        <ecNumber evidence="7 8">6.3.2.9</ecNumber>
    </recommendedName>
    <alternativeName>
        <fullName evidence="7">D-glutamic acid-adding enzyme</fullName>
    </alternativeName>
    <alternativeName>
        <fullName evidence="7">UDP-N-acetylmuramoyl-L-alanyl-D-glutamate synthetase</fullName>
    </alternativeName>
</protein>
<evidence type="ECO:0000313" key="12">
    <source>
        <dbReference type="Proteomes" id="UP000178336"/>
    </source>
</evidence>
<feature type="domain" description="Mur ligase central" evidence="10">
    <location>
        <begin position="111"/>
        <end position="286"/>
    </location>
</feature>
<dbReference type="GO" id="GO:0051301">
    <property type="term" value="P:cell division"/>
    <property type="evidence" value="ECO:0007669"/>
    <property type="project" value="UniProtKB-KW"/>
</dbReference>
<dbReference type="Pfam" id="PF21799">
    <property type="entry name" value="MurD-like_N"/>
    <property type="match status" value="1"/>
</dbReference>
<dbReference type="InterPro" id="IPR036565">
    <property type="entry name" value="Mur-like_cat_sf"/>
</dbReference>
<dbReference type="GO" id="GO:0008360">
    <property type="term" value="P:regulation of cell shape"/>
    <property type="evidence" value="ECO:0007669"/>
    <property type="project" value="UniProtKB-KW"/>
</dbReference>
<dbReference type="EMBL" id="MFBN01000020">
    <property type="protein sequence ID" value="OGD95291.1"/>
    <property type="molecule type" value="Genomic_DNA"/>
</dbReference>
<gene>
    <name evidence="7" type="primary">murD</name>
    <name evidence="11" type="ORF">A3A48_01620</name>
</gene>
<dbReference type="GO" id="GO:0005524">
    <property type="term" value="F:ATP binding"/>
    <property type="evidence" value="ECO:0007669"/>
    <property type="project" value="UniProtKB-UniRule"/>
</dbReference>
<dbReference type="Pfam" id="PF08245">
    <property type="entry name" value="Mur_ligase_M"/>
    <property type="match status" value="1"/>
</dbReference>
<dbReference type="SUPFAM" id="SSF53244">
    <property type="entry name" value="MurD-like peptide ligases, peptide-binding domain"/>
    <property type="match status" value="1"/>
</dbReference>
<reference evidence="11 12" key="1">
    <citation type="journal article" date="2016" name="Nat. Commun.">
        <title>Thousands of microbial genomes shed light on interconnected biogeochemical processes in an aquifer system.</title>
        <authorList>
            <person name="Anantharaman K."/>
            <person name="Brown C.T."/>
            <person name="Hug L.A."/>
            <person name="Sharon I."/>
            <person name="Castelle C.J."/>
            <person name="Probst A.J."/>
            <person name="Thomas B.C."/>
            <person name="Singh A."/>
            <person name="Wilkins M.J."/>
            <person name="Karaoz U."/>
            <person name="Brodie E.L."/>
            <person name="Williams K.H."/>
            <person name="Hubbard S.S."/>
            <person name="Banfield J.F."/>
        </authorList>
    </citation>
    <scope>NUCLEOTIDE SEQUENCE [LARGE SCALE GENOMIC DNA]</scope>
</reference>
<evidence type="ECO:0000256" key="5">
    <source>
        <dbReference type="ARBA" id="ARBA00022741"/>
    </source>
</evidence>
<keyword evidence="7 8" id="KW-0961">Cell wall biogenesis/degradation</keyword>
<evidence type="ECO:0000256" key="2">
    <source>
        <dbReference type="ARBA" id="ARBA00004752"/>
    </source>
</evidence>
<evidence type="ECO:0000256" key="8">
    <source>
        <dbReference type="RuleBase" id="RU003664"/>
    </source>
</evidence>
<evidence type="ECO:0000256" key="4">
    <source>
        <dbReference type="ARBA" id="ARBA00022598"/>
    </source>
</evidence>
<evidence type="ECO:0000259" key="10">
    <source>
        <dbReference type="Pfam" id="PF08245"/>
    </source>
</evidence>
<dbReference type="Pfam" id="PF02875">
    <property type="entry name" value="Mur_ligase_C"/>
    <property type="match status" value="1"/>
</dbReference>
<dbReference type="Gene3D" id="3.90.190.20">
    <property type="entry name" value="Mur ligase, C-terminal domain"/>
    <property type="match status" value="1"/>
</dbReference>
<comment type="catalytic activity">
    <reaction evidence="7 8">
        <text>UDP-N-acetyl-alpha-D-muramoyl-L-alanine + D-glutamate + ATP = UDP-N-acetyl-alpha-D-muramoyl-L-alanyl-D-glutamate + ADP + phosphate + H(+)</text>
        <dbReference type="Rhea" id="RHEA:16429"/>
        <dbReference type="ChEBI" id="CHEBI:15378"/>
        <dbReference type="ChEBI" id="CHEBI:29986"/>
        <dbReference type="ChEBI" id="CHEBI:30616"/>
        <dbReference type="ChEBI" id="CHEBI:43474"/>
        <dbReference type="ChEBI" id="CHEBI:83898"/>
        <dbReference type="ChEBI" id="CHEBI:83900"/>
        <dbReference type="ChEBI" id="CHEBI:456216"/>
        <dbReference type="EC" id="6.3.2.9"/>
    </reaction>
</comment>
<comment type="pathway">
    <text evidence="2 7 8">Cell wall biogenesis; peptidoglycan biosynthesis.</text>
</comment>
<keyword evidence="3 7" id="KW-0963">Cytoplasm</keyword>
<feature type="binding site" evidence="7">
    <location>
        <begin position="113"/>
        <end position="119"/>
    </location>
    <ligand>
        <name>ATP</name>
        <dbReference type="ChEBI" id="CHEBI:30616"/>
    </ligand>
</feature>
<dbReference type="Gene3D" id="3.40.1190.10">
    <property type="entry name" value="Mur-like, catalytic domain"/>
    <property type="match status" value="1"/>
</dbReference>
<dbReference type="InterPro" id="IPR013221">
    <property type="entry name" value="Mur_ligase_cen"/>
</dbReference>
<keyword evidence="4 7" id="KW-0436">Ligase</keyword>
<dbReference type="STRING" id="1797724.A3A48_01620"/>
<evidence type="ECO:0000256" key="1">
    <source>
        <dbReference type="ARBA" id="ARBA00004496"/>
    </source>
</evidence>
<dbReference type="GO" id="GO:0009252">
    <property type="term" value="P:peptidoglycan biosynthetic process"/>
    <property type="evidence" value="ECO:0007669"/>
    <property type="project" value="UniProtKB-UniRule"/>
</dbReference>
<evidence type="ECO:0000313" key="11">
    <source>
        <dbReference type="EMBL" id="OGD95291.1"/>
    </source>
</evidence>
<accession>A0A1F5GTW4</accession>
<dbReference type="NCBIfam" id="TIGR01087">
    <property type="entry name" value="murD"/>
    <property type="match status" value="1"/>
</dbReference>
<comment type="subcellular location">
    <subcellularLocation>
        <location evidence="1 7 8">Cytoplasm</location>
    </subcellularLocation>
</comment>
<dbReference type="PANTHER" id="PTHR43692:SF1">
    <property type="entry name" value="UDP-N-ACETYLMURAMOYLALANINE--D-GLUTAMATE LIGASE"/>
    <property type="match status" value="1"/>
</dbReference>
<comment type="similarity">
    <text evidence="7">Belongs to the MurCDEF family.</text>
</comment>
<dbReference type="GO" id="GO:0071555">
    <property type="term" value="P:cell wall organization"/>
    <property type="evidence" value="ECO:0007669"/>
    <property type="project" value="UniProtKB-KW"/>
</dbReference>
<comment type="function">
    <text evidence="7 8">Cell wall formation. Catalyzes the addition of glutamate to the nucleotide precursor UDP-N-acetylmuramoyl-L-alanine (UMA).</text>
</comment>
<feature type="domain" description="Mur ligase C-terminal" evidence="9">
    <location>
        <begin position="309"/>
        <end position="427"/>
    </location>
</feature>
<evidence type="ECO:0000256" key="6">
    <source>
        <dbReference type="ARBA" id="ARBA00022840"/>
    </source>
</evidence>
<dbReference type="Gene3D" id="3.40.50.720">
    <property type="entry name" value="NAD(P)-binding Rossmann-like Domain"/>
    <property type="match status" value="1"/>
</dbReference>
<dbReference type="InterPro" id="IPR036615">
    <property type="entry name" value="Mur_ligase_C_dom_sf"/>
</dbReference>
<evidence type="ECO:0000256" key="7">
    <source>
        <dbReference type="HAMAP-Rule" id="MF_00639"/>
    </source>
</evidence>
<keyword evidence="7 8" id="KW-0131">Cell cycle</keyword>
<dbReference type="PANTHER" id="PTHR43692">
    <property type="entry name" value="UDP-N-ACETYLMURAMOYLALANINE--D-GLUTAMATE LIGASE"/>
    <property type="match status" value="1"/>
</dbReference>
<dbReference type="SUPFAM" id="SSF53623">
    <property type="entry name" value="MurD-like peptide ligases, catalytic domain"/>
    <property type="match status" value="1"/>
</dbReference>
<dbReference type="GO" id="GO:0005737">
    <property type="term" value="C:cytoplasm"/>
    <property type="evidence" value="ECO:0007669"/>
    <property type="project" value="UniProtKB-SubCell"/>
</dbReference>
<evidence type="ECO:0000259" key="9">
    <source>
        <dbReference type="Pfam" id="PF02875"/>
    </source>
</evidence>
<evidence type="ECO:0000256" key="3">
    <source>
        <dbReference type="ARBA" id="ARBA00022490"/>
    </source>
</evidence>
<dbReference type="EC" id="6.3.2.9" evidence="7 8"/>
<keyword evidence="5 7" id="KW-0547">Nucleotide-binding</keyword>
<name>A0A1F5GTW4_9BACT</name>
<sequence length="455" mass="51210">MIDNKKIAIYGFGKEGQSCALYLAKKNRITIIDDKNKSDFNSEDLEKFKKLNIKFFFGGKYPQNGDFDFIVRSPGVRPDNINVIRIAKSGAKPISSTTIFFDECPGQIIGVTGTKGKGTTATLIYKFLKSKYQNVYLAGNIGIAPLDILPVLDSQSIIVLELSSFQLIDIKKSPHVCVVLMITTEHLDWHKNIREYQQSKSSIVSFQKRKDFAIINYDYPVSREMAKLTKGKVYFFSVNEKTNGIYLKNEDIISQIDEQEKICEIKDIKLTGRHNFQNVVAAAAVAKLYNIDNNKIKQVLSKFKGLEYRLQFIGQKNGVKFYNDSSSTVPETTIAAIKAFNLPKIVILGGSSKKADFRKLALEIHNNKSIKSIILIGEEAKKIEHTILGMNSHQINIIKNLKSMGDIVSRAYSMATAGDIVLFSPACASFDMFLNYQDRGMQFSQEINKLIVKNE</sequence>
<comment type="caution">
    <text evidence="11">The sequence shown here is derived from an EMBL/GenBank/DDBJ whole genome shotgun (WGS) entry which is preliminary data.</text>
</comment>
<dbReference type="HAMAP" id="MF_00639">
    <property type="entry name" value="MurD"/>
    <property type="match status" value="1"/>
</dbReference>